<sequence length="300" mass="34413">MTLFFRNIYILIILLITFNLMGCNHLFYYPDSEVRFTPEKFNLKFDNITIETNDDNKLNGWLIHAKNKKPIATIIHFHGNAENITTHFMYLAWLTNKGFDIIEFDYRGYGSSTGTPSRNGLFLDAKTALQWARRNSKTKDIFIIAQSLGGAVALPAYADNPIEGVQAIIIDSSFASYRKITRQKLSSIWLTWPLQWPLSFLVSDELSPVDTIQSIHVPLLFIHSPNDPVVPFESGKELYDTAPNPKELWEIEWGGHCSAFVYKDDLYRKKLVDYLCQHLSTPSKICTIDKEQNNSIDLKP</sequence>
<dbReference type="OrthoDB" id="5291804at2"/>
<dbReference type="Proteomes" id="UP000184731">
    <property type="component" value="Chromosome"/>
</dbReference>
<name>A0A1L4CWV0_9BACT</name>
<keyword evidence="1" id="KW-1133">Transmembrane helix</keyword>
<evidence type="ECO:0000259" key="2">
    <source>
        <dbReference type="Pfam" id="PF12146"/>
    </source>
</evidence>
<dbReference type="Pfam" id="PF12146">
    <property type="entry name" value="Hydrolase_4"/>
    <property type="match status" value="1"/>
</dbReference>
<feature type="transmembrane region" description="Helical" evidence="1">
    <location>
        <begin position="7"/>
        <end position="29"/>
    </location>
</feature>
<dbReference type="Gene3D" id="3.40.50.1820">
    <property type="entry name" value="alpha/beta hydrolase"/>
    <property type="match status" value="1"/>
</dbReference>
<dbReference type="InterPro" id="IPR029058">
    <property type="entry name" value="AB_hydrolase_fold"/>
</dbReference>
<reference evidence="3 4" key="1">
    <citation type="submission" date="2016-10" db="EMBL/GenBank/DDBJ databases">
        <title>Silvanigrella aquatica sp. nov., isolated from a freshwater lake located in the Black Forest, Germany, description of Silvanigrellaceae fam. nov., Silvanigrellales ord. nov., reclassification of the order Bdellovibrionales in the class Oligoflexia, reclassification of the families Bacteriovoracaceae and Halobacteriovoraceae in the new order Bacteriovoracales ord. nov., and reclassification of the family Pseudobacteriovoracaceae in the order Oligoflexiales.</title>
        <authorList>
            <person name="Hahn M.W."/>
            <person name="Schmidt J."/>
            <person name="Koll U."/>
            <person name="Rohde M."/>
            <person name="Verbag S."/>
            <person name="Pitt A."/>
            <person name="Nakai R."/>
            <person name="Naganuma T."/>
            <person name="Lang E."/>
        </authorList>
    </citation>
    <scope>NUCLEOTIDE SEQUENCE [LARGE SCALE GENOMIC DNA]</scope>
    <source>
        <strain evidence="3 4">MWH-Nonnen-W8red</strain>
    </source>
</reference>
<dbReference type="RefSeq" id="WP_148696131.1">
    <property type="nucleotide sequence ID" value="NZ_CP017834.1"/>
</dbReference>
<dbReference type="KEGG" id="saqi:AXG55_00150"/>
<dbReference type="PANTHER" id="PTHR12277:SF81">
    <property type="entry name" value="PROTEIN ABHD13"/>
    <property type="match status" value="1"/>
</dbReference>
<dbReference type="PANTHER" id="PTHR12277">
    <property type="entry name" value="ALPHA/BETA HYDROLASE DOMAIN-CONTAINING PROTEIN"/>
    <property type="match status" value="1"/>
</dbReference>
<proteinExistence type="predicted"/>
<keyword evidence="1" id="KW-0472">Membrane</keyword>
<dbReference type="EMBL" id="CP017834">
    <property type="protein sequence ID" value="APJ02431.1"/>
    <property type="molecule type" value="Genomic_DNA"/>
</dbReference>
<feature type="domain" description="Serine aminopeptidase S33" evidence="2">
    <location>
        <begin position="69"/>
        <end position="179"/>
    </location>
</feature>
<dbReference type="SUPFAM" id="SSF53474">
    <property type="entry name" value="alpha/beta-Hydrolases"/>
    <property type="match status" value="1"/>
</dbReference>
<gene>
    <name evidence="3" type="ORF">AXG55_00150</name>
</gene>
<evidence type="ECO:0000313" key="4">
    <source>
        <dbReference type="Proteomes" id="UP000184731"/>
    </source>
</evidence>
<keyword evidence="1" id="KW-0812">Transmembrane</keyword>
<dbReference type="InterPro" id="IPR022742">
    <property type="entry name" value="Hydrolase_4"/>
</dbReference>
<accession>A0A1L4CWV0</accession>
<organism evidence="3 4">
    <name type="scientific">Silvanigrella aquatica</name>
    <dbReference type="NCBI Taxonomy" id="1915309"/>
    <lineage>
        <taxon>Bacteria</taxon>
        <taxon>Pseudomonadati</taxon>
        <taxon>Bdellovibrionota</taxon>
        <taxon>Oligoflexia</taxon>
        <taxon>Silvanigrellales</taxon>
        <taxon>Silvanigrellaceae</taxon>
        <taxon>Silvanigrella</taxon>
    </lineage>
</organism>
<evidence type="ECO:0000256" key="1">
    <source>
        <dbReference type="SAM" id="Phobius"/>
    </source>
</evidence>
<keyword evidence="4" id="KW-1185">Reference proteome</keyword>
<evidence type="ECO:0000313" key="3">
    <source>
        <dbReference type="EMBL" id="APJ02431.1"/>
    </source>
</evidence>
<protein>
    <recommendedName>
        <fullName evidence="2">Serine aminopeptidase S33 domain-containing protein</fullName>
    </recommendedName>
</protein>
<dbReference type="AlphaFoldDB" id="A0A1L4CWV0"/>
<dbReference type="STRING" id="1915309.AXG55_00150"/>